<keyword evidence="2" id="KW-1185">Reference proteome</keyword>
<gene>
    <name evidence="1" type="ORF">MuYL_2789</name>
</gene>
<name>A0A223NXX8_9SPHI</name>
<protein>
    <submittedName>
        <fullName evidence="1">Uncharacterized protein</fullName>
    </submittedName>
</protein>
<dbReference type="EMBL" id="CP022743">
    <property type="protein sequence ID" value="ASU34676.1"/>
    <property type="molecule type" value="Genomic_DNA"/>
</dbReference>
<reference evidence="1 2" key="1">
    <citation type="submission" date="2017-08" db="EMBL/GenBank/DDBJ databases">
        <title>Complete genome sequence of Mucilaginibacter sp. strain BJC16-A31.</title>
        <authorList>
            <consortium name="Henan University of Science and Technology"/>
            <person name="You X."/>
        </authorList>
    </citation>
    <scope>NUCLEOTIDE SEQUENCE [LARGE SCALE GENOMIC DNA]</scope>
    <source>
        <strain evidence="1 2">BJC16-A31</strain>
    </source>
</reference>
<evidence type="ECO:0000313" key="1">
    <source>
        <dbReference type="EMBL" id="ASU34676.1"/>
    </source>
</evidence>
<sequence>MIKFKVTEQALKFTLIVFIFLPRYCFPALSSYHENYKVGNFRCR</sequence>
<evidence type="ECO:0000313" key="2">
    <source>
        <dbReference type="Proteomes" id="UP000215002"/>
    </source>
</evidence>
<dbReference type="Proteomes" id="UP000215002">
    <property type="component" value="Chromosome"/>
</dbReference>
<proteinExistence type="predicted"/>
<dbReference type="KEGG" id="muc:MuYL_2789"/>
<accession>A0A223NXX8</accession>
<dbReference type="AlphaFoldDB" id="A0A223NXX8"/>
<organism evidence="1 2">
    <name type="scientific">Mucilaginibacter xinganensis</name>
    <dbReference type="NCBI Taxonomy" id="1234841"/>
    <lineage>
        <taxon>Bacteria</taxon>
        <taxon>Pseudomonadati</taxon>
        <taxon>Bacteroidota</taxon>
        <taxon>Sphingobacteriia</taxon>
        <taxon>Sphingobacteriales</taxon>
        <taxon>Sphingobacteriaceae</taxon>
        <taxon>Mucilaginibacter</taxon>
    </lineage>
</organism>